<dbReference type="GO" id="GO:0008745">
    <property type="term" value="F:N-acetylmuramoyl-L-alanine amidase activity"/>
    <property type="evidence" value="ECO:0007669"/>
    <property type="project" value="InterPro"/>
</dbReference>
<dbReference type="Pfam" id="PF01473">
    <property type="entry name" value="Choline_bind_1"/>
    <property type="match status" value="9"/>
</dbReference>
<feature type="repeat" description="Cell wall-binding" evidence="3">
    <location>
        <begin position="545"/>
        <end position="564"/>
    </location>
</feature>
<dbReference type="Proteomes" id="UP000184245">
    <property type="component" value="Unassembled WGS sequence"/>
</dbReference>
<feature type="repeat" description="Cell wall-binding" evidence="3">
    <location>
        <begin position="667"/>
        <end position="686"/>
    </location>
</feature>
<evidence type="ECO:0000256" key="5">
    <source>
        <dbReference type="SAM" id="SignalP"/>
    </source>
</evidence>
<organism evidence="7 8">
    <name type="scientific">Lactonifactor longoviformis DSM 17459</name>
    <dbReference type="NCBI Taxonomy" id="1122155"/>
    <lineage>
        <taxon>Bacteria</taxon>
        <taxon>Bacillati</taxon>
        <taxon>Bacillota</taxon>
        <taxon>Clostridia</taxon>
        <taxon>Eubacteriales</taxon>
        <taxon>Clostridiaceae</taxon>
        <taxon>Lactonifactor</taxon>
    </lineage>
</organism>
<evidence type="ECO:0000256" key="4">
    <source>
        <dbReference type="SAM" id="MobiDB-lite"/>
    </source>
</evidence>
<dbReference type="AlphaFoldDB" id="A0A1M4ZYC5"/>
<dbReference type="GO" id="GO:0004040">
    <property type="term" value="F:amidase activity"/>
    <property type="evidence" value="ECO:0007669"/>
    <property type="project" value="InterPro"/>
</dbReference>
<feature type="repeat" description="Cell wall-binding" evidence="3">
    <location>
        <begin position="606"/>
        <end position="625"/>
    </location>
</feature>
<dbReference type="RefSeq" id="WP_084067981.1">
    <property type="nucleotide sequence ID" value="NZ_FQVI01000017.1"/>
</dbReference>
<feature type="repeat" description="Cell wall-binding" evidence="3">
    <location>
        <begin position="708"/>
        <end position="727"/>
    </location>
</feature>
<feature type="repeat" description="Cell wall-binding" evidence="3">
    <location>
        <begin position="525"/>
        <end position="544"/>
    </location>
</feature>
<dbReference type="GO" id="GO:0030288">
    <property type="term" value="C:outer membrane-bounded periplasmic space"/>
    <property type="evidence" value="ECO:0007669"/>
    <property type="project" value="TreeGrafter"/>
</dbReference>
<feature type="repeat" description="Cell wall-binding" evidence="3">
    <location>
        <begin position="647"/>
        <end position="666"/>
    </location>
</feature>
<dbReference type="EMBL" id="FQVI01000017">
    <property type="protein sequence ID" value="SHF23018.1"/>
    <property type="molecule type" value="Genomic_DNA"/>
</dbReference>
<dbReference type="Gene3D" id="3.40.630.40">
    <property type="entry name" value="Zn-dependent exopeptidases"/>
    <property type="match status" value="1"/>
</dbReference>
<keyword evidence="2" id="KW-0378">Hydrolase</keyword>
<dbReference type="InterPro" id="IPR050695">
    <property type="entry name" value="N-acetylmuramoyl_amidase_3"/>
</dbReference>
<feature type="repeat" description="Cell wall-binding" evidence="3">
    <location>
        <begin position="728"/>
        <end position="747"/>
    </location>
</feature>
<keyword evidence="8" id="KW-1185">Reference proteome</keyword>
<dbReference type="InterPro" id="IPR002508">
    <property type="entry name" value="MurNAc-LAA_cat"/>
</dbReference>
<dbReference type="Pfam" id="PF19127">
    <property type="entry name" value="Choline_bind_3"/>
    <property type="match status" value="4"/>
</dbReference>
<dbReference type="CDD" id="cd02696">
    <property type="entry name" value="MurNAc-LAA"/>
    <property type="match status" value="1"/>
</dbReference>
<dbReference type="SMART" id="SM00646">
    <property type="entry name" value="Ami_3"/>
    <property type="match status" value="1"/>
</dbReference>
<feature type="repeat" description="Cell wall-binding" evidence="3">
    <location>
        <begin position="464"/>
        <end position="483"/>
    </location>
</feature>
<dbReference type="PROSITE" id="PS51170">
    <property type="entry name" value="CW"/>
    <property type="match status" value="12"/>
</dbReference>
<keyword evidence="5" id="KW-0732">Signal</keyword>
<dbReference type="Pfam" id="PF01520">
    <property type="entry name" value="Amidase_3"/>
    <property type="match status" value="1"/>
</dbReference>
<evidence type="ECO:0000256" key="1">
    <source>
        <dbReference type="ARBA" id="ARBA00022737"/>
    </source>
</evidence>
<sequence>MKNIRKKLLCYVLTAVMLLTAWTPAYASSQAHDSLPEEEPAQETQPDNDSRDSLSLDCQLLLTQEDDTHQSVILEMGDTSTVMEKAVLSYQDGDGEIHTAEAEEIVENYAAFLLDLPGEGVTRTFLSIVTTVGGQDIETGLQPEEEMDTLSIDEEQAAEIIGDTENQTDTENLSEEELDYVNQTVVTKEGEDGLTASDISEVLQSEAAPASMSRSALSAPKAGDKAGTFTVVLDPGHGGMDGGAEYTFSDGTKFVESQLTLKIANYVKEALAAYPEIQVYMTRTGDTYLPDLEERVAIGVEKNADIFVSLHLNSADSEKAHGVEILVPRTGRYNNDVAEDANQLASNILDNLVALGLYNRGLKYKDSANGTKYPDGSKADYYGIIRNCMEQGLPGVIVEHAFLSGTEDKKFLDSEEDLKKLGQADAKGIAQYFNLESSNNPNNNLNGWKQVNNKWYFYKDGQKLTGWQYIYGKWYYLNSSGIMQTGWQFISGKWYYLESSGAMAEGWKKLGNTWYYLTPGNGAMVNGWQKIGSEWYYFNGSGAMQTGWLLLDGKWYYLNGSGARAKGWITLGKTRYYLNPETGVMSVNWNLIDGKWYYFNASGASLTGWQYISGKWYYLESDGAMAEGWKKLGKTWYYLTPGNGAMKTGWYLVGNTWYYSDSSGAMKTGWQKIGGKWYYLNSSGAMAEGWLKLGKTWYYLTPGNGAMKTGWYLVGNTWYYSDSSGAMLTGWQKIGGKWYYMNSSGAMLTGWQKIGGKSYFFDNSGVWIEHPAQGWQLENGNWYYIGANGYHTGWLLNGGKWYYMDSTGKMLTGWQTVGGKTYYLLSSGAMVSGCYYTVDGITYTFTQSGESLGNIDEYPGYKIMGTSSVTADQMVKYFAASKQAYPAEVLAKGGAPDIKTFCQIFLEECQTEGVKAEVAFTQAMKETGWLQYGGDVKIEQFNFAGLGATGGGVPGLSFADVRTGIRAQVQHLKAYASRDNLVQTCVDPRFTYVTRYSSPFVEWLGIPDNPFGGGWAAGKNYGSSLIGMITTLKSM</sequence>
<reference evidence="7 8" key="1">
    <citation type="submission" date="2016-11" db="EMBL/GenBank/DDBJ databases">
        <authorList>
            <person name="Jaros S."/>
            <person name="Januszkiewicz K."/>
            <person name="Wedrychowicz H."/>
        </authorList>
    </citation>
    <scope>NUCLEOTIDE SEQUENCE [LARGE SCALE GENOMIC DNA]</scope>
    <source>
        <strain evidence="7 8">DSM 17459</strain>
    </source>
</reference>
<protein>
    <submittedName>
        <fullName evidence="7">Glucan-binding domain-containing protein (YG repeat)</fullName>
    </submittedName>
</protein>
<dbReference type="OrthoDB" id="9806267at2"/>
<feature type="repeat" description="Cell wall-binding" evidence="3">
    <location>
        <begin position="484"/>
        <end position="503"/>
    </location>
</feature>
<dbReference type="SUPFAM" id="SSF53187">
    <property type="entry name" value="Zn-dependent exopeptidases"/>
    <property type="match status" value="1"/>
</dbReference>
<accession>A0A1M4ZYC5</accession>
<dbReference type="PANTHER" id="PTHR30404">
    <property type="entry name" value="N-ACETYLMURAMOYL-L-ALANINE AMIDASE"/>
    <property type="match status" value="1"/>
</dbReference>
<feature type="repeat" description="Cell wall-binding" evidence="3">
    <location>
        <begin position="811"/>
        <end position="830"/>
    </location>
</feature>
<dbReference type="SUPFAM" id="SSF69360">
    <property type="entry name" value="Cell wall binding repeat"/>
    <property type="match status" value="4"/>
</dbReference>
<gene>
    <name evidence="7" type="ORF">SAMN02745158_02962</name>
</gene>
<proteinExistence type="predicted"/>
<dbReference type="Pfam" id="PF01832">
    <property type="entry name" value="Glucosaminidase"/>
    <property type="match status" value="1"/>
</dbReference>
<dbReference type="Gene3D" id="2.10.270.20">
    <property type="match status" value="2"/>
</dbReference>
<dbReference type="Gene3D" id="2.10.270.10">
    <property type="entry name" value="Cholin Binding"/>
    <property type="match status" value="3"/>
</dbReference>
<feature type="signal peptide" evidence="5">
    <location>
        <begin position="1"/>
        <end position="27"/>
    </location>
</feature>
<feature type="region of interest" description="Disordered" evidence="4">
    <location>
        <begin position="30"/>
        <end position="53"/>
    </location>
</feature>
<name>A0A1M4ZYC5_9CLOT</name>
<dbReference type="STRING" id="1122155.SAMN02745158_02962"/>
<dbReference type="InterPro" id="IPR018337">
    <property type="entry name" value="Cell_wall/Cho-bd_repeat"/>
</dbReference>
<feature type="repeat" description="Cell wall-binding" evidence="3">
    <location>
        <begin position="791"/>
        <end position="810"/>
    </location>
</feature>
<feature type="repeat" description="Cell wall-binding" evidence="3">
    <location>
        <begin position="748"/>
        <end position="767"/>
    </location>
</feature>
<dbReference type="InterPro" id="IPR002901">
    <property type="entry name" value="MGlyc_endo_b_GlcNAc-like_dom"/>
</dbReference>
<feature type="chain" id="PRO_5009908681" evidence="5">
    <location>
        <begin position="28"/>
        <end position="1035"/>
    </location>
</feature>
<evidence type="ECO:0000256" key="2">
    <source>
        <dbReference type="ARBA" id="ARBA00022801"/>
    </source>
</evidence>
<evidence type="ECO:0000256" key="3">
    <source>
        <dbReference type="PROSITE-ProRule" id="PRU00591"/>
    </source>
</evidence>
<evidence type="ECO:0000259" key="6">
    <source>
        <dbReference type="SMART" id="SM00646"/>
    </source>
</evidence>
<feature type="domain" description="MurNAc-LAA" evidence="6">
    <location>
        <begin position="296"/>
        <end position="430"/>
    </location>
</feature>
<evidence type="ECO:0000313" key="7">
    <source>
        <dbReference type="EMBL" id="SHF23018.1"/>
    </source>
</evidence>
<keyword evidence="1" id="KW-0677">Repeat</keyword>
<dbReference type="PANTHER" id="PTHR30404:SF0">
    <property type="entry name" value="N-ACETYLMURAMOYL-L-ALANINE AMIDASE AMIC"/>
    <property type="match status" value="1"/>
</dbReference>
<evidence type="ECO:0000313" key="8">
    <source>
        <dbReference type="Proteomes" id="UP000184245"/>
    </source>
</evidence>
<dbReference type="GO" id="GO:0009253">
    <property type="term" value="P:peptidoglycan catabolic process"/>
    <property type="evidence" value="ECO:0007669"/>
    <property type="project" value="InterPro"/>
</dbReference>